<keyword evidence="2" id="KW-0812">Transmembrane</keyword>
<proteinExistence type="predicted"/>
<dbReference type="EMBL" id="BAAAMJ010000009">
    <property type="protein sequence ID" value="GAA1901648.1"/>
    <property type="molecule type" value="Genomic_DNA"/>
</dbReference>
<feature type="signal peptide" evidence="3">
    <location>
        <begin position="1"/>
        <end position="26"/>
    </location>
</feature>
<evidence type="ECO:0000256" key="1">
    <source>
        <dbReference type="SAM" id="MobiDB-lite"/>
    </source>
</evidence>
<feature type="region of interest" description="Disordered" evidence="1">
    <location>
        <begin position="385"/>
        <end position="407"/>
    </location>
</feature>
<accession>A0ABN2NX61</accession>
<dbReference type="RefSeq" id="WP_344259066.1">
    <property type="nucleotide sequence ID" value="NZ_BAAAMJ010000009.1"/>
</dbReference>
<evidence type="ECO:0000313" key="5">
    <source>
        <dbReference type="Proteomes" id="UP001501303"/>
    </source>
</evidence>
<keyword evidence="5" id="KW-1185">Reference proteome</keyword>
<gene>
    <name evidence="4" type="ORF">GCM10009716_09350</name>
</gene>
<evidence type="ECO:0000256" key="2">
    <source>
        <dbReference type="SAM" id="Phobius"/>
    </source>
</evidence>
<comment type="caution">
    <text evidence="4">The sequence shown here is derived from an EMBL/GenBank/DDBJ whole genome shotgun (WGS) entry which is preliminary data.</text>
</comment>
<feature type="chain" id="PRO_5046255909" evidence="3">
    <location>
        <begin position="27"/>
        <end position="443"/>
    </location>
</feature>
<dbReference type="Gene3D" id="1.50.10.20">
    <property type="match status" value="1"/>
</dbReference>
<feature type="compositionally biased region" description="Acidic residues" evidence="1">
    <location>
        <begin position="244"/>
        <end position="272"/>
    </location>
</feature>
<organism evidence="4 5">
    <name type="scientific">Streptomyces sodiiphilus</name>
    <dbReference type="NCBI Taxonomy" id="226217"/>
    <lineage>
        <taxon>Bacteria</taxon>
        <taxon>Bacillati</taxon>
        <taxon>Actinomycetota</taxon>
        <taxon>Actinomycetes</taxon>
        <taxon>Kitasatosporales</taxon>
        <taxon>Streptomycetaceae</taxon>
        <taxon>Streptomyces</taxon>
    </lineage>
</organism>
<keyword evidence="2" id="KW-1133">Transmembrane helix</keyword>
<name>A0ABN2NX61_9ACTN</name>
<keyword evidence="3" id="KW-0732">Signal</keyword>
<evidence type="ECO:0000313" key="4">
    <source>
        <dbReference type="EMBL" id="GAA1901648.1"/>
    </source>
</evidence>
<keyword evidence="2" id="KW-0472">Membrane</keyword>
<dbReference type="Proteomes" id="UP001501303">
    <property type="component" value="Unassembled WGS sequence"/>
</dbReference>
<dbReference type="InterPro" id="IPR008930">
    <property type="entry name" value="Terpenoid_cyclase/PrenylTrfase"/>
</dbReference>
<sequence length="443" mass="44686">MNLRRSATALGGAALLVITAAPAVLAEDPPPAPEELYGEGDPSFDGVWRQSLALLAQDTSGYTPAPEAVEWLAGQQCEDGSFLSFRADTGVPCEDVTAADTNATALAVQALAAVGGQDEAVAAADEWLRSMQNEDGGWGYSPGGATDSNSTAVVIGALAAAGQDPDGVRRDDASPYEALAALQLGCEADQEERGAFAWQPDETTGDLFANPASTVDAVLAAYGSGLVVSPDVEGDPVPVSPLDCGDEDGDEDTPDTEGEDAEDSTEENGEDESGGREPTAGQSAAAGAAHLAALLAEGDNHLVSSLPGAEDQPDFGGTSKAVLALAAGGHGDAVRGPLEWLEANHTAWDGLESSPAALGQLVLAAHAGGADPADFGGTDLIGQLNALGPAPEQDEDGAADGAGEEENEEATGSGVLLWILGLGLLAGVVIGVLLTQRRKKRDS</sequence>
<dbReference type="SUPFAM" id="SSF48239">
    <property type="entry name" value="Terpenoid cyclases/Protein prenyltransferases"/>
    <property type="match status" value="1"/>
</dbReference>
<feature type="region of interest" description="Disordered" evidence="1">
    <location>
        <begin position="229"/>
        <end position="287"/>
    </location>
</feature>
<dbReference type="CDD" id="cd00688">
    <property type="entry name" value="ISOPREN_C2_like"/>
    <property type="match status" value="1"/>
</dbReference>
<evidence type="ECO:0000256" key="3">
    <source>
        <dbReference type="SAM" id="SignalP"/>
    </source>
</evidence>
<feature type="compositionally biased region" description="Acidic residues" evidence="1">
    <location>
        <begin position="392"/>
        <end position="407"/>
    </location>
</feature>
<feature type="transmembrane region" description="Helical" evidence="2">
    <location>
        <begin position="415"/>
        <end position="434"/>
    </location>
</feature>
<reference evidence="4 5" key="1">
    <citation type="journal article" date="2019" name="Int. J. Syst. Evol. Microbiol.">
        <title>The Global Catalogue of Microorganisms (GCM) 10K type strain sequencing project: providing services to taxonomists for standard genome sequencing and annotation.</title>
        <authorList>
            <consortium name="The Broad Institute Genomics Platform"/>
            <consortium name="The Broad Institute Genome Sequencing Center for Infectious Disease"/>
            <person name="Wu L."/>
            <person name="Ma J."/>
        </authorList>
    </citation>
    <scope>NUCLEOTIDE SEQUENCE [LARGE SCALE GENOMIC DNA]</scope>
    <source>
        <strain evidence="4 5">JCM 13581</strain>
    </source>
</reference>
<protein>
    <submittedName>
        <fullName evidence="4">Terpene cyclase/mutase family protein</fullName>
    </submittedName>
</protein>